<evidence type="ECO:0000259" key="1">
    <source>
        <dbReference type="Pfam" id="PF04266"/>
    </source>
</evidence>
<dbReference type="Gene3D" id="2.30.130.30">
    <property type="entry name" value="Hypothetical protein"/>
    <property type="match status" value="1"/>
</dbReference>
<keyword evidence="3" id="KW-1185">Reference proteome</keyword>
<dbReference type="EMBL" id="CP012850">
    <property type="protein sequence ID" value="ALI37414.1"/>
    <property type="molecule type" value="Genomic_DNA"/>
</dbReference>
<dbReference type="CDD" id="cd06554">
    <property type="entry name" value="ASCH_ASC-1_like"/>
    <property type="match status" value="1"/>
</dbReference>
<name>A0A654M0Q8_9ARCH</name>
<accession>A0A654M0Q8</accession>
<evidence type="ECO:0000313" key="3">
    <source>
        <dbReference type="Proteomes" id="UP000058925"/>
    </source>
</evidence>
<dbReference type="SUPFAM" id="SSF88697">
    <property type="entry name" value="PUA domain-like"/>
    <property type="match status" value="1"/>
</dbReference>
<organism evidence="2 3">
    <name type="scientific">Candidatus Nitrosocosmicus oleophilus</name>
    <dbReference type="NCBI Taxonomy" id="1353260"/>
    <lineage>
        <taxon>Archaea</taxon>
        <taxon>Nitrososphaerota</taxon>
        <taxon>Nitrososphaeria</taxon>
        <taxon>Nitrososphaerales</taxon>
        <taxon>Nitrososphaeraceae</taxon>
        <taxon>Candidatus Nitrosocosmicus</taxon>
    </lineage>
</organism>
<feature type="domain" description="ASCH" evidence="1">
    <location>
        <begin position="4"/>
        <end position="98"/>
    </location>
</feature>
<reference evidence="3" key="1">
    <citation type="submission" date="2015-10" db="EMBL/GenBank/DDBJ databases">
        <title>Niche specialization of a soil ammonia-oxidizing archaeon, Candidatus Nitrosocosmicus oleophilus.</title>
        <authorList>
            <person name="Jung M.-Y."/>
            <person name="Rhee S.-K."/>
        </authorList>
    </citation>
    <scope>NUCLEOTIDE SEQUENCE [LARGE SCALE GENOMIC DNA]</scope>
    <source>
        <strain evidence="3">MY3</strain>
    </source>
</reference>
<dbReference type="KEGG" id="taa:NMY3_03229"/>
<gene>
    <name evidence="2" type="ORF">NMY3_03229</name>
</gene>
<evidence type="ECO:0000313" key="2">
    <source>
        <dbReference type="EMBL" id="ALI37414.1"/>
    </source>
</evidence>
<dbReference type="Proteomes" id="UP000058925">
    <property type="component" value="Chromosome"/>
</dbReference>
<proteinExistence type="predicted"/>
<dbReference type="OrthoDB" id="139268at2157"/>
<dbReference type="GeneID" id="60423084"/>
<dbReference type="InterPro" id="IPR015947">
    <property type="entry name" value="PUA-like_sf"/>
</dbReference>
<protein>
    <submittedName>
        <fullName evidence="2">ASCH domain protein</fullName>
    </submittedName>
</protein>
<sequence>MKCLSLKQPYADLLATGRKTIEIRKWNTNFRGSFLIHASKNVNKDACLTLDFDERNLVRGAIIGKALVYDVIKYTTIEDFLGDHHKHFSIEKLKSNHTFKRYGFLVKDALKFKEEIPYLGKLGFFEVSALSI</sequence>
<dbReference type="RefSeq" id="WP_196816485.1">
    <property type="nucleotide sequence ID" value="NZ_CP012850.1"/>
</dbReference>
<dbReference type="Pfam" id="PF04266">
    <property type="entry name" value="ASCH"/>
    <property type="match status" value="1"/>
</dbReference>
<dbReference type="AlphaFoldDB" id="A0A654M0Q8"/>
<dbReference type="InterPro" id="IPR007374">
    <property type="entry name" value="ASCH_domain"/>
</dbReference>